<proteinExistence type="predicted"/>
<sequence>MNDRLRLILLVMALSVTVALTGCSQPEQNSSIVADDNTTSLQSSIDTVTDTSKTGSITAPEGSELVKTLTDNNNNTVELYGYKSGSDEPFICFISIKDNDKKPIQQIEINKFKTFTTDSGDNVYVYADEKTKQGYRIILNTDNSIKSVEYCEDALQYIKLIEDINKGNTSIEEPVEELPEFYTEDPENEMYLGNGEFVKLADLEADPNAAGSYIIRGSMGGYEYEPFDNNSIRNPDDYDLNEMKCIGSQKGPVVSKDKIIVHEGDSIGSKGLIVDSCYISVAPRVMYSETLKKDIGIGYDVMDAKITLTGEVTFTGILLAERYNIENSEHDGESRILFMPYSKEYHEAVPFLFDVDAQYRGSSCAMFYNYSWGNPQFAITTSDGIINIGYLKDCDFLSSDTFSEDVYYKEATITFSELTYKSSERGGMSGLIGTVVSVDNICELWKKKEV</sequence>
<accession>A0AAW6D5R3</accession>
<keyword evidence="1" id="KW-0732">Signal</keyword>
<evidence type="ECO:0008006" key="4">
    <source>
        <dbReference type="Google" id="ProtNLM"/>
    </source>
</evidence>
<evidence type="ECO:0000313" key="2">
    <source>
        <dbReference type="EMBL" id="MDB8004075.1"/>
    </source>
</evidence>
<reference evidence="2" key="1">
    <citation type="submission" date="2023-01" db="EMBL/GenBank/DDBJ databases">
        <title>Human gut microbiome strain richness.</title>
        <authorList>
            <person name="Chen-Liaw A."/>
        </authorList>
    </citation>
    <scope>NUCLEOTIDE SEQUENCE</scope>
    <source>
        <strain evidence="2">1001283st1_G1_1001283B150217_161031</strain>
    </source>
</reference>
<evidence type="ECO:0000256" key="1">
    <source>
        <dbReference type="SAM" id="SignalP"/>
    </source>
</evidence>
<comment type="caution">
    <text evidence="2">The sequence shown here is derived from an EMBL/GenBank/DDBJ whole genome shotgun (WGS) entry which is preliminary data.</text>
</comment>
<dbReference type="Proteomes" id="UP001210809">
    <property type="component" value="Unassembled WGS sequence"/>
</dbReference>
<name>A0AAW6D5R3_9FIRM</name>
<dbReference type="EMBL" id="JAQLXW010000010">
    <property type="protein sequence ID" value="MDB8004075.1"/>
    <property type="molecule type" value="Genomic_DNA"/>
</dbReference>
<feature type="chain" id="PRO_5043789942" description="Beta propeller domain" evidence="1">
    <location>
        <begin position="22"/>
        <end position="450"/>
    </location>
</feature>
<dbReference type="PROSITE" id="PS51257">
    <property type="entry name" value="PROKAR_LIPOPROTEIN"/>
    <property type="match status" value="1"/>
</dbReference>
<evidence type="ECO:0000313" key="3">
    <source>
        <dbReference type="Proteomes" id="UP001210809"/>
    </source>
</evidence>
<organism evidence="2 3">
    <name type="scientific">[Eubacterium] siraeum</name>
    <dbReference type="NCBI Taxonomy" id="39492"/>
    <lineage>
        <taxon>Bacteria</taxon>
        <taxon>Bacillati</taxon>
        <taxon>Bacillota</taxon>
        <taxon>Clostridia</taxon>
        <taxon>Eubacteriales</taxon>
        <taxon>Oscillospiraceae</taxon>
        <taxon>Oscillospiraceae incertae sedis</taxon>
    </lineage>
</organism>
<protein>
    <recommendedName>
        <fullName evidence="4">Beta propeller domain</fullName>
    </recommendedName>
</protein>
<feature type="signal peptide" evidence="1">
    <location>
        <begin position="1"/>
        <end position="21"/>
    </location>
</feature>
<gene>
    <name evidence="2" type="ORF">PNE09_08330</name>
</gene>
<dbReference type="AlphaFoldDB" id="A0AAW6D5R3"/>